<dbReference type="SUPFAM" id="SSF53807">
    <property type="entry name" value="Helical backbone' metal receptor"/>
    <property type="match status" value="1"/>
</dbReference>
<dbReference type="Pfam" id="PF01497">
    <property type="entry name" value="Peripla_BP_2"/>
    <property type="match status" value="1"/>
</dbReference>
<dbReference type="EMBL" id="JAUFQU010000001">
    <property type="protein sequence ID" value="MDN3706442.1"/>
    <property type="molecule type" value="Genomic_DNA"/>
</dbReference>
<dbReference type="PROSITE" id="PS50983">
    <property type="entry name" value="FE_B12_PBP"/>
    <property type="match status" value="1"/>
</dbReference>
<dbReference type="RefSeq" id="WP_290362515.1">
    <property type="nucleotide sequence ID" value="NZ_JAUFQU010000001.1"/>
</dbReference>
<gene>
    <name evidence="2" type="ORF">QW060_04790</name>
</gene>
<accession>A0ABT8CPK7</accession>
<organism evidence="2 3">
    <name type="scientific">Paenimyroides ceti</name>
    <dbReference type="NCBI Taxonomy" id="395087"/>
    <lineage>
        <taxon>Bacteria</taxon>
        <taxon>Pseudomonadati</taxon>
        <taxon>Bacteroidota</taxon>
        <taxon>Flavobacteriia</taxon>
        <taxon>Flavobacteriales</taxon>
        <taxon>Flavobacteriaceae</taxon>
        <taxon>Paenimyroides</taxon>
    </lineage>
</organism>
<reference evidence="3" key="1">
    <citation type="journal article" date="2019" name="Int. J. Syst. Evol. Microbiol.">
        <title>The Global Catalogue of Microorganisms (GCM) 10K type strain sequencing project: providing services to taxonomists for standard genome sequencing and annotation.</title>
        <authorList>
            <consortium name="The Broad Institute Genomics Platform"/>
            <consortium name="The Broad Institute Genome Sequencing Center for Infectious Disease"/>
            <person name="Wu L."/>
            <person name="Ma J."/>
        </authorList>
    </citation>
    <scope>NUCLEOTIDE SEQUENCE [LARGE SCALE GENOMIC DNA]</scope>
    <source>
        <strain evidence="3">CECT 7184</strain>
    </source>
</reference>
<proteinExistence type="predicted"/>
<dbReference type="Gene3D" id="3.40.50.1980">
    <property type="entry name" value="Nitrogenase molybdenum iron protein domain"/>
    <property type="match status" value="2"/>
</dbReference>
<dbReference type="PROSITE" id="PS51257">
    <property type="entry name" value="PROKAR_LIPOPROTEIN"/>
    <property type="match status" value="1"/>
</dbReference>
<evidence type="ECO:0000313" key="2">
    <source>
        <dbReference type="EMBL" id="MDN3706442.1"/>
    </source>
</evidence>
<dbReference type="PANTHER" id="PTHR30535">
    <property type="entry name" value="VITAMIN B12-BINDING PROTEIN"/>
    <property type="match status" value="1"/>
</dbReference>
<name>A0ABT8CPK7_9FLAO</name>
<sequence>MTSRILKLTVFLSLFVFVSCKKETEKTTVSAVTNSVEYAKGFQLYEYPDFTVLKVTQPWQDAKETFTYVLANDLSKIPDSLKKEVSIQIPVKTAVVTSTTHIPSLVALGESEALVGFPHLEYISSEVIRKNINAGKIKELNDNESVNLELTIDLNPEVIVAHSMEANNQKIKSLENAGLKVLLNGDWIETTPLGKAEWIKFFGVLFDKNQEAAVYFNSIVTDYNQAKELVKDVKELPVVFSGSMYQDVWYAPQGESWMAYFIKDAKGHYLWSDTKGTGSLSLSFETVLDKAQNAEIWIGPGQFTSYEELKNNNKHYTEFSAYKNRKVFTYSAKKGPTGGVIFYEEAPNRPDLILKDLIFILHPEKLSEYTPYFIEALQ</sequence>
<protein>
    <submittedName>
        <fullName evidence="2">ABC transporter substrate-binding protein</fullName>
    </submittedName>
</protein>
<dbReference type="PANTHER" id="PTHR30535:SF34">
    <property type="entry name" value="MOLYBDATE-BINDING PROTEIN MOLA"/>
    <property type="match status" value="1"/>
</dbReference>
<feature type="domain" description="Fe/B12 periplasmic-binding" evidence="1">
    <location>
        <begin position="93"/>
        <end position="365"/>
    </location>
</feature>
<dbReference type="Proteomes" id="UP001242368">
    <property type="component" value="Unassembled WGS sequence"/>
</dbReference>
<dbReference type="InterPro" id="IPR002491">
    <property type="entry name" value="ABC_transptr_periplasmic_BD"/>
</dbReference>
<evidence type="ECO:0000313" key="3">
    <source>
        <dbReference type="Proteomes" id="UP001242368"/>
    </source>
</evidence>
<evidence type="ECO:0000259" key="1">
    <source>
        <dbReference type="PROSITE" id="PS50983"/>
    </source>
</evidence>
<keyword evidence="3" id="KW-1185">Reference proteome</keyword>
<dbReference type="InterPro" id="IPR050902">
    <property type="entry name" value="ABC_Transporter_SBP"/>
</dbReference>
<comment type="caution">
    <text evidence="2">The sequence shown here is derived from an EMBL/GenBank/DDBJ whole genome shotgun (WGS) entry which is preliminary data.</text>
</comment>